<keyword evidence="1" id="KW-0472">Membrane</keyword>
<evidence type="ECO:0000313" key="2">
    <source>
        <dbReference type="EMBL" id="ADJ53085.1"/>
    </source>
</evidence>
<keyword evidence="3" id="KW-1185">Reference proteome</keyword>
<keyword evidence="1" id="KW-1133">Transmembrane helix</keyword>
<protein>
    <submittedName>
        <fullName evidence="2">Gp43</fullName>
    </submittedName>
</protein>
<feature type="transmembrane region" description="Helical" evidence="1">
    <location>
        <begin position="6"/>
        <end position="35"/>
    </location>
</feature>
<dbReference type="KEGG" id="vg:10359081"/>
<keyword evidence="1" id="KW-0812">Transmembrane</keyword>
<organism evidence="2 3">
    <name type="scientific">Brochothrix phage A9</name>
    <dbReference type="NCBI Taxonomy" id="857312"/>
    <lineage>
        <taxon>Viruses</taxon>
        <taxon>Duplodnaviria</taxon>
        <taxon>Heunggongvirae</taxon>
        <taxon>Uroviricota</taxon>
        <taxon>Caudoviricetes</taxon>
        <taxon>Herelleviridae</taxon>
        <taxon>Klumppvirus</taxon>
        <taxon>Klumppvirus A9</taxon>
    </lineage>
</organism>
<sequence>MSALVVWLYYIILIYLSAVVLFFTLFLGYLAVMFVRVFNAPKNKRWTTAKRNGNVKK</sequence>
<dbReference type="EMBL" id="HM242243">
    <property type="protein sequence ID" value="ADJ53085.1"/>
    <property type="molecule type" value="Genomic_DNA"/>
</dbReference>
<dbReference type="RefSeq" id="YP_004301376.1">
    <property type="nucleotide sequence ID" value="NC_015253.1"/>
</dbReference>
<name>D9J0J0_9CAUD</name>
<dbReference type="Proteomes" id="UP000000331">
    <property type="component" value="Segment"/>
</dbReference>
<dbReference type="GeneID" id="10359081"/>
<reference evidence="2 3" key="1">
    <citation type="journal article" date="2010" name="J. Bacteriol.">
        <title>Brochothrix thermosphacta bacteriophages feature heterogeneous and highly mosaic genomes and utilize unique prophage insertion sites.</title>
        <authorList>
            <person name="Kilcher S."/>
            <person name="Loessner M.J."/>
            <person name="Klumpp J."/>
        </authorList>
    </citation>
    <scope>NUCLEOTIDE SEQUENCE [LARGE SCALE GENOMIC DNA]</scope>
</reference>
<evidence type="ECO:0000313" key="3">
    <source>
        <dbReference type="Proteomes" id="UP000000331"/>
    </source>
</evidence>
<evidence type="ECO:0000256" key="1">
    <source>
        <dbReference type="SAM" id="Phobius"/>
    </source>
</evidence>
<proteinExistence type="predicted"/>
<accession>D9J0J0</accession>